<evidence type="ECO:0000313" key="2">
    <source>
        <dbReference type="Proteomes" id="UP001204746"/>
    </source>
</evidence>
<organism evidence="1 2">
    <name type="scientific">Streptomyces rugosispiralis</name>
    <dbReference type="NCBI Taxonomy" id="2967341"/>
    <lineage>
        <taxon>Bacteria</taxon>
        <taxon>Bacillati</taxon>
        <taxon>Actinomycetota</taxon>
        <taxon>Actinomycetes</taxon>
        <taxon>Kitasatosporales</taxon>
        <taxon>Streptomycetaceae</taxon>
        <taxon>Streptomyces</taxon>
    </lineage>
</organism>
<reference evidence="1 2" key="1">
    <citation type="submission" date="2022-07" db="EMBL/GenBank/DDBJ databases">
        <authorList>
            <person name="Phongsopitanun W."/>
            <person name="Tanasupawat S."/>
        </authorList>
    </citation>
    <scope>NUCLEOTIDE SEQUENCE [LARGE SCALE GENOMIC DNA]</scope>
    <source>
        <strain evidence="1 2">RCU-064</strain>
    </source>
</reference>
<keyword evidence="2" id="KW-1185">Reference proteome</keyword>
<name>A0ABT1UYH4_9ACTN</name>
<proteinExistence type="predicted"/>
<dbReference type="Proteomes" id="UP001204746">
    <property type="component" value="Unassembled WGS sequence"/>
</dbReference>
<dbReference type="EMBL" id="JANIAA010000010">
    <property type="protein sequence ID" value="MCQ8190174.1"/>
    <property type="molecule type" value="Genomic_DNA"/>
</dbReference>
<gene>
    <name evidence="1" type="ORF">NP777_18255</name>
</gene>
<protein>
    <submittedName>
        <fullName evidence="1">Uncharacterized protein</fullName>
    </submittedName>
</protein>
<sequence length="86" mass="9627">MTSSIAAADVARHLTARRHTNFTTGPSWRPGFRATQASPRTVRIWHDGPDEAEHLDQYAQLLHAAGYTVISERAKTKRPALRITHP</sequence>
<evidence type="ECO:0000313" key="1">
    <source>
        <dbReference type="EMBL" id="MCQ8190174.1"/>
    </source>
</evidence>
<dbReference type="RefSeq" id="WP_256651213.1">
    <property type="nucleotide sequence ID" value="NZ_JANIAA010000010.1"/>
</dbReference>
<comment type="caution">
    <text evidence="1">The sequence shown here is derived from an EMBL/GenBank/DDBJ whole genome shotgun (WGS) entry which is preliminary data.</text>
</comment>
<accession>A0ABT1UYH4</accession>